<keyword evidence="1" id="KW-0472">Membrane</keyword>
<evidence type="ECO:0008006" key="4">
    <source>
        <dbReference type="Google" id="ProtNLM"/>
    </source>
</evidence>
<gene>
    <name evidence="2" type="ORF">ABZV61_18200</name>
</gene>
<evidence type="ECO:0000313" key="3">
    <source>
        <dbReference type="Proteomes" id="UP001550044"/>
    </source>
</evidence>
<proteinExistence type="predicted"/>
<accession>A0ABV2UA15</accession>
<keyword evidence="1" id="KW-0812">Transmembrane</keyword>
<organism evidence="2 3">
    <name type="scientific">Streptomyces sp. 900116325</name>
    <dbReference type="NCBI Taxonomy" id="3154295"/>
    <lineage>
        <taxon>Bacteria</taxon>
        <taxon>Bacillati</taxon>
        <taxon>Actinomycetota</taxon>
        <taxon>Actinomycetes</taxon>
        <taxon>Kitasatosporales</taxon>
        <taxon>Streptomycetaceae</taxon>
        <taxon>Streptomyces</taxon>
    </lineage>
</organism>
<evidence type="ECO:0000256" key="1">
    <source>
        <dbReference type="SAM" id="Phobius"/>
    </source>
</evidence>
<protein>
    <recommendedName>
        <fullName evidence="4">Peptidase</fullName>
    </recommendedName>
</protein>
<keyword evidence="3" id="KW-1185">Reference proteome</keyword>
<dbReference type="Proteomes" id="UP001550044">
    <property type="component" value="Unassembled WGS sequence"/>
</dbReference>
<name>A0ABV2UA15_9ACTN</name>
<reference evidence="2 3" key="1">
    <citation type="submission" date="2024-06" db="EMBL/GenBank/DDBJ databases">
        <title>The Natural Products Discovery Center: Release of the First 8490 Sequenced Strains for Exploring Actinobacteria Biosynthetic Diversity.</title>
        <authorList>
            <person name="Kalkreuter E."/>
            <person name="Kautsar S.A."/>
            <person name="Yang D."/>
            <person name="Bader C.D."/>
            <person name="Teijaro C.N."/>
            <person name="Fluegel L."/>
            <person name="Davis C.M."/>
            <person name="Simpson J.R."/>
            <person name="Lauterbach L."/>
            <person name="Steele A.D."/>
            <person name="Gui C."/>
            <person name="Meng S."/>
            <person name="Li G."/>
            <person name="Viehrig K."/>
            <person name="Ye F."/>
            <person name="Su P."/>
            <person name="Kiefer A.F."/>
            <person name="Nichols A."/>
            <person name="Cepeda A.J."/>
            <person name="Yan W."/>
            <person name="Fan B."/>
            <person name="Jiang Y."/>
            <person name="Adhikari A."/>
            <person name="Zheng C.-J."/>
            <person name="Schuster L."/>
            <person name="Cowan T.M."/>
            <person name="Smanski M.J."/>
            <person name="Chevrette M.G."/>
            <person name="De Carvalho L.P.S."/>
            <person name="Shen B."/>
        </authorList>
    </citation>
    <scope>NUCLEOTIDE SEQUENCE [LARGE SCALE GENOMIC DNA]</scope>
    <source>
        <strain evidence="2 3">NPDC005137</strain>
    </source>
</reference>
<sequence length="322" mass="34091">MIRFGGKGQESDHGQGSVGVRLVDIPVDLADDPRARHYIVDNLRPGTIVHRRIEVLNTTDSTLRVEVYPAAAKITHGSFVGAAGRKRNELSSWTRLRRRTLHVPAHDTLRDTVKIAVPRDAAPGERYAVVWAQVRGDRGGGIALVSRTGIRMYLSVGGHNPPAPNFTARTMTAQRGPGGRAIVRAQIINTGGRALDLSGTLKLASVSGSLSAGPYQVQLGTSLAPHQSEPVLIPVTDEVADGPWRATLELRSGLLVKKFHAKIRFPHTHGMAPAAAVDAEASGGGALKGLVAGILLLGTALLIVANRVRRRHDVSSGAGSAP</sequence>
<keyword evidence="1" id="KW-1133">Transmembrane helix</keyword>
<dbReference type="EMBL" id="JBEXIP010000013">
    <property type="protein sequence ID" value="MET8434693.1"/>
    <property type="molecule type" value="Genomic_DNA"/>
</dbReference>
<feature type="transmembrane region" description="Helical" evidence="1">
    <location>
        <begin position="286"/>
        <end position="305"/>
    </location>
</feature>
<evidence type="ECO:0000313" key="2">
    <source>
        <dbReference type="EMBL" id="MET8434693.1"/>
    </source>
</evidence>
<dbReference type="RefSeq" id="WP_356710279.1">
    <property type="nucleotide sequence ID" value="NZ_JBEXIP010000013.1"/>
</dbReference>
<comment type="caution">
    <text evidence="2">The sequence shown here is derived from an EMBL/GenBank/DDBJ whole genome shotgun (WGS) entry which is preliminary data.</text>
</comment>